<dbReference type="EMBL" id="JAPQES010000001">
    <property type="protein sequence ID" value="MCY6370167.1"/>
    <property type="molecule type" value="Genomic_DNA"/>
</dbReference>
<dbReference type="InterPro" id="IPR003374">
    <property type="entry name" value="ApbE-like_sf"/>
</dbReference>
<dbReference type="EC" id="2.7.1.180" evidence="2 11"/>
<dbReference type="PANTHER" id="PTHR30040:SF2">
    <property type="entry name" value="FAD:PROTEIN FMN TRANSFERASE"/>
    <property type="match status" value="1"/>
</dbReference>
<reference evidence="13" key="1">
    <citation type="submission" date="2022-12" db="EMBL/GenBank/DDBJ databases">
        <authorList>
            <person name="Wang J."/>
        </authorList>
    </citation>
    <scope>NUCLEOTIDE SEQUENCE</scope>
    <source>
        <strain evidence="13">HY-42-06</strain>
    </source>
</reference>
<comment type="similarity">
    <text evidence="11 12">Belongs to the ApbE family.</text>
</comment>
<comment type="catalytic activity">
    <reaction evidence="10 11 12">
        <text>L-threonyl-[protein] + FAD = FMN-L-threonyl-[protein] + AMP + H(+)</text>
        <dbReference type="Rhea" id="RHEA:36847"/>
        <dbReference type="Rhea" id="RHEA-COMP:11060"/>
        <dbReference type="Rhea" id="RHEA-COMP:11061"/>
        <dbReference type="ChEBI" id="CHEBI:15378"/>
        <dbReference type="ChEBI" id="CHEBI:30013"/>
        <dbReference type="ChEBI" id="CHEBI:57692"/>
        <dbReference type="ChEBI" id="CHEBI:74257"/>
        <dbReference type="ChEBI" id="CHEBI:456215"/>
        <dbReference type="EC" id="2.7.1.180"/>
    </reaction>
</comment>
<comment type="cofactor">
    <cofactor evidence="1 12">
        <name>Mg(2+)</name>
        <dbReference type="ChEBI" id="CHEBI:18420"/>
    </cofactor>
</comment>
<dbReference type="Gene3D" id="3.10.520.10">
    <property type="entry name" value="ApbE-like domains"/>
    <property type="match status" value="1"/>
</dbReference>
<dbReference type="PANTHER" id="PTHR30040">
    <property type="entry name" value="THIAMINE BIOSYNTHESIS LIPOPROTEIN APBE"/>
    <property type="match status" value="1"/>
</dbReference>
<evidence type="ECO:0000256" key="12">
    <source>
        <dbReference type="RuleBase" id="RU363002"/>
    </source>
</evidence>
<evidence type="ECO:0000256" key="1">
    <source>
        <dbReference type="ARBA" id="ARBA00001946"/>
    </source>
</evidence>
<gene>
    <name evidence="13" type="ORF">OXH55_05930</name>
</gene>
<keyword evidence="12" id="KW-0732">Signal</keyword>
<dbReference type="Pfam" id="PF02424">
    <property type="entry name" value="ApbE"/>
    <property type="match status" value="1"/>
</dbReference>
<keyword evidence="5 11" id="KW-0808">Transferase</keyword>
<keyword evidence="14" id="KW-1185">Reference proteome</keyword>
<keyword evidence="12" id="KW-1003">Cell membrane</keyword>
<dbReference type="InterPro" id="IPR024932">
    <property type="entry name" value="ApbE"/>
</dbReference>
<comment type="caution">
    <text evidence="13">The sequence shown here is derived from an EMBL/GenBank/DDBJ whole genome shotgun (WGS) entry which is preliminary data.</text>
</comment>
<dbReference type="PIRSF" id="PIRSF006268">
    <property type="entry name" value="ApbE"/>
    <property type="match status" value="1"/>
</dbReference>
<keyword evidence="12" id="KW-0449">Lipoprotein</keyword>
<sequence>MFKFKKSLLFILTSLTLVLLLSGCTKKQPEPISKEGLFLGTFCKITIYDEASRDILEKAFDRIEKIENKMTINKSNSEIINVNSKAGLDYVKVSPDTFYVIKQAKHYSEISSGKFDVSIGPIVKLWNIGTDKARVPSAKEIEDKIPFVDYKNILLNEKENKVMLKKKGMIIDLGAIAKGYAGDEVERVLKENGVEHAIINLGGNILTLGSKPDNKNWRLGVQNPFDSRGQHLGTIEVSDKSVVTSGIYERYIEKDGKRYHHILSPQNGYPVDNSLASVSIISDKSIDGDALSTTTFALGLEDGLKLIDSMENVEAIFVTKDYDIYITPGLKNNFKITNEKFKLKN</sequence>
<dbReference type="PROSITE" id="PS51257">
    <property type="entry name" value="PROKAR_LIPOPROTEIN"/>
    <property type="match status" value="1"/>
</dbReference>
<accession>A0ABT4CMA3</accession>
<comment type="function">
    <text evidence="12">Flavin transferase that catalyzes the transfer of the FMN moiety of FAD and its covalent binding to the hydroxyl group of a threonine residue in a target flavoprotein.</text>
</comment>
<proteinExistence type="inferred from homology"/>
<evidence type="ECO:0000313" key="13">
    <source>
        <dbReference type="EMBL" id="MCY6370167.1"/>
    </source>
</evidence>
<evidence type="ECO:0000256" key="6">
    <source>
        <dbReference type="ARBA" id="ARBA00022723"/>
    </source>
</evidence>
<evidence type="ECO:0000313" key="14">
    <source>
        <dbReference type="Proteomes" id="UP001079657"/>
    </source>
</evidence>
<protein>
    <recommendedName>
        <fullName evidence="3 11">FAD:protein FMN transferase</fullName>
        <ecNumber evidence="2 11">2.7.1.180</ecNumber>
    </recommendedName>
    <alternativeName>
        <fullName evidence="9 11">Flavin transferase</fullName>
    </alternativeName>
</protein>
<keyword evidence="6 11" id="KW-0479">Metal-binding</keyword>
<evidence type="ECO:0000256" key="10">
    <source>
        <dbReference type="ARBA" id="ARBA00048540"/>
    </source>
</evidence>
<dbReference type="GO" id="GO:0016740">
    <property type="term" value="F:transferase activity"/>
    <property type="evidence" value="ECO:0007669"/>
    <property type="project" value="UniProtKB-KW"/>
</dbReference>
<evidence type="ECO:0000256" key="5">
    <source>
        <dbReference type="ARBA" id="ARBA00022679"/>
    </source>
</evidence>
<keyword evidence="4 11" id="KW-0285">Flavoprotein</keyword>
<evidence type="ECO:0000256" key="2">
    <source>
        <dbReference type="ARBA" id="ARBA00011955"/>
    </source>
</evidence>
<keyword evidence="7 11" id="KW-0274">FAD</keyword>
<organism evidence="13 14">
    <name type="scientific">Clostridium ganghwense</name>
    <dbReference type="NCBI Taxonomy" id="312089"/>
    <lineage>
        <taxon>Bacteria</taxon>
        <taxon>Bacillati</taxon>
        <taxon>Bacillota</taxon>
        <taxon>Clostridia</taxon>
        <taxon>Eubacteriales</taxon>
        <taxon>Clostridiaceae</taxon>
        <taxon>Clostridium</taxon>
    </lineage>
</organism>
<keyword evidence="12" id="KW-0997">Cell inner membrane</keyword>
<evidence type="ECO:0000256" key="4">
    <source>
        <dbReference type="ARBA" id="ARBA00022630"/>
    </source>
</evidence>
<dbReference type="SUPFAM" id="SSF143631">
    <property type="entry name" value="ApbE-like"/>
    <property type="match status" value="1"/>
</dbReference>
<evidence type="ECO:0000256" key="8">
    <source>
        <dbReference type="ARBA" id="ARBA00022842"/>
    </source>
</evidence>
<evidence type="ECO:0000256" key="11">
    <source>
        <dbReference type="PIRNR" id="PIRNR006268"/>
    </source>
</evidence>
<keyword evidence="8 11" id="KW-0460">Magnesium</keyword>
<dbReference type="Proteomes" id="UP001079657">
    <property type="component" value="Unassembled WGS sequence"/>
</dbReference>
<keyword evidence="12" id="KW-0472">Membrane</keyword>
<evidence type="ECO:0000256" key="7">
    <source>
        <dbReference type="ARBA" id="ARBA00022827"/>
    </source>
</evidence>
<evidence type="ECO:0000256" key="9">
    <source>
        <dbReference type="ARBA" id="ARBA00031306"/>
    </source>
</evidence>
<name>A0ABT4CMA3_9CLOT</name>
<evidence type="ECO:0000256" key="3">
    <source>
        <dbReference type="ARBA" id="ARBA00016337"/>
    </source>
</evidence>
<feature type="signal peptide" evidence="12">
    <location>
        <begin position="1"/>
        <end position="27"/>
    </location>
</feature>
<dbReference type="RefSeq" id="WP_268048790.1">
    <property type="nucleotide sequence ID" value="NZ_JAPQES010000001.1"/>
</dbReference>
<feature type="chain" id="PRO_5044995544" description="FAD:protein FMN transferase" evidence="12">
    <location>
        <begin position="28"/>
        <end position="345"/>
    </location>
</feature>
<comment type="subcellular location">
    <subcellularLocation>
        <location evidence="12">Cell inner membrane</location>
        <topology evidence="12">Lipid-anchor</topology>
        <orientation evidence="12">Periplasmic side</orientation>
    </subcellularLocation>
</comment>